<dbReference type="eggNOG" id="COG1309">
    <property type="taxonomic scope" value="Bacteria"/>
</dbReference>
<sequence length="196" mass="21496">MRGDIGTVTALTHLRAARPHRADAARNYDAILTAARVAFAEQGVEAPLEEIARRAGVGIATLYRNFPTREVLIENVYISEVEAVCEAAEEAGSRAPRDGLYAWLRRFVEYIGAKQPLAAGLNRESAAYDECRRALYAAGGPLLERAQRAREVRDDVTIDDVMRLASAIASGHFPRAEQRDHVLTVALDGVRTRPGE</sequence>
<evidence type="ECO:0000256" key="3">
    <source>
        <dbReference type="ARBA" id="ARBA00023163"/>
    </source>
</evidence>
<dbReference type="InterPro" id="IPR049445">
    <property type="entry name" value="TetR_SbtR-like_C"/>
</dbReference>
<dbReference type="GO" id="GO:0003700">
    <property type="term" value="F:DNA-binding transcription factor activity"/>
    <property type="evidence" value="ECO:0007669"/>
    <property type="project" value="TreeGrafter"/>
</dbReference>
<evidence type="ECO:0000256" key="4">
    <source>
        <dbReference type="PROSITE-ProRule" id="PRU00335"/>
    </source>
</evidence>
<dbReference type="STRING" id="1150864.MILUP08_44281"/>
<evidence type="ECO:0000259" key="5">
    <source>
        <dbReference type="PROSITE" id="PS50977"/>
    </source>
</evidence>
<name>I0L6F9_9ACTN</name>
<dbReference type="InterPro" id="IPR001647">
    <property type="entry name" value="HTH_TetR"/>
</dbReference>
<dbReference type="Pfam" id="PF21597">
    <property type="entry name" value="TetR_C_43"/>
    <property type="match status" value="1"/>
</dbReference>
<dbReference type="SUPFAM" id="SSF46689">
    <property type="entry name" value="Homeodomain-like"/>
    <property type="match status" value="1"/>
</dbReference>
<keyword evidence="2 4" id="KW-0238">DNA-binding</keyword>
<dbReference type="EMBL" id="CAIE01000035">
    <property type="protein sequence ID" value="CCH19406.1"/>
    <property type="molecule type" value="Genomic_DNA"/>
</dbReference>
<evidence type="ECO:0000256" key="2">
    <source>
        <dbReference type="ARBA" id="ARBA00023125"/>
    </source>
</evidence>
<comment type="caution">
    <text evidence="6">The sequence shown here is derived from an EMBL/GenBank/DDBJ whole genome shotgun (WGS) entry which is preliminary data.</text>
</comment>
<dbReference type="OrthoDB" id="3617113at2"/>
<dbReference type="InterPro" id="IPR009057">
    <property type="entry name" value="Homeodomain-like_sf"/>
</dbReference>
<evidence type="ECO:0000313" key="7">
    <source>
        <dbReference type="Proteomes" id="UP000003448"/>
    </source>
</evidence>
<dbReference type="AlphaFoldDB" id="I0L6F9"/>
<keyword evidence="1" id="KW-0805">Transcription regulation</keyword>
<dbReference type="Proteomes" id="UP000003448">
    <property type="component" value="Unassembled WGS sequence"/>
</dbReference>
<dbReference type="SUPFAM" id="SSF48498">
    <property type="entry name" value="Tetracyclin repressor-like, C-terminal domain"/>
    <property type="match status" value="1"/>
</dbReference>
<gene>
    <name evidence="6" type="ORF">MILUP08_44281</name>
</gene>
<evidence type="ECO:0000256" key="1">
    <source>
        <dbReference type="ARBA" id="ARBA00023015"/>
    </source>
</evidence>
<dbReference type="GO" id="GO:0000976">
    <property type="term" value="F:transcription cis-regulatory region binding"/>
    <property type="evidence" value="ECO:0007669"/>
    <property type="project" value="TreeGrafter"/>
</dbReference>
<keyword evidence="3" id="KW-0804">Transcription</keyword>
<dbReference type="PRINTS" id="PR00455">
    <property type="entry name" value="HTHTETR"/>
</dbReference>
<dbReference type="InterPro" id="IPR050109">
    <property type="entry name" value="HTH-type_TetR-like_transc_reg"/>
</dbReference>
<dbReference type="Pfam" id="PF00440">
    <property type="entry name" value="TetR_N"/>
    <property type="match status" value="1"/>
</dbReference>
<feature type="domain" description="HTH tetR-type" evidence="5">
    <location>
        <begin position="25"/>
        <end position="84"/>
    </location>
</feature>
<protein>
    <submittedName>
        <fullName evidence="6">Transcriptional regulator, TetR family protein</fullName>
    </submittedName>
</protein>
<reference evidence="7" key="1">
    <citation type="journal article" date="2012" name="J. Bacteriol.">
        <title>Genome Sequence of Micromonospora lupini Lupac 08, Isolated from Root Nodules of Lupinus angustifolius.</title>
        <authorList>
            <person name="Alonso-Vega P."/>
            <person name="Normand P."/>
            <person name="Bacigalupe R."/>
            <person name="Pujic P."/>
            <person name="Lajus A."/>
            <person name="Vallenet D."/>
            <person name="Carro L."/>
            <person name="Coll P."/>
            <person name="Trujillo M.E."/>
        </authorList>
    </citation>
    <scope>NUCLEOTIDE SEQUENCE [LARGE SCALE GENOMIC DNA]</scope>
    <source>
        <strain evidence="7">Lupac 08</strain>
    </source>
</reference>
<organism evidence="6 7">
    <name type="scientific">Micromonospora lupini str. Lupac 08</name>
    <dbReference type="NCBI Taxonomy" id="1150864"/>
    <lineage>
        <taxon>Bacteria</taxon>
        <taxon>Bacillati</taxon>
        <taxon>Actinomycetota</taxon>
        <taxon>Actinomycetes</taxon>
        <taxon>Micromonosporales</taxon>
        <taxon>Micromonosporaceae</taxon>
        <taxon>Micromonospora</taxon>
    </lineage>
</organism>
<dbReference type="InterPro" id="IPR036271">
    <property type="entry name" value="Tet_transcr_reg_TetR-rel_C_sf"/>
</dbReference>
<feature type="DNA-binding region" description="H-T-H motif" evidence="4">
    <location>
        <begin position="47"/>
        <end position="66"/>
    </location>
</feature>
<keyword evidence="7" id="KW-1185">Reference proteome</keyword>
<proteinExistence type="predicted"/>
<dbReference type="PANTHER" id="PTHR30055:SF234">
    <property type="entry name" value="HTH-TYPE TRANSCRIPTIONAL REGULATOR BETI"/>
    <property type="match status" value="1"/>
</dbReference>
<dbReference type="PANTHER" id="PTHR30055">
    <property type="entry name" value="HTH-TYPE TRANSCRIPTIONAL REGULATOR RUTR"/>
    <property type="match status" value="1"/>
</dbReference>
<dbReference type="Gene3D" id="1.10.357.10">
    <property type="entry name" value="Tetracycline Repressor, domain 2"/>
    <property type="match status" value="1"/>
</dbReference>
<dbReference type="PROSITE" id="PS50977">
    <property type="entry name" value="HTH_TETR_2"/>
    <property type="match status" value="1"/>
</dbReference>
<accession>I0L6F9</accession>
<evidence type="ECO:0000313" key="6">
    <source>
        <dbReference type="EMBL" id="CCH19406.1"/>
    </source>
</evidence>